<evidence type="ECO:0000256" key="5">
    <source>
        <dbReference type="ARBA" id="ARBA00023136"/>
    </source>
</evidence>
<feature type="transmembrane region" description="Helical" evidence="6">
    <location>
        <begin position="12"/>
        <end position="32"/>
    </location>
</feature>
<accession>A0AAW9K0W4</accession>
<keyword evidence="4 6" id="KW-1133">Transmembrane helix</keyword>
<evidence type="ECO:0000256" key="4">
    <source>
        <dbReference type="ARBA" id="ARBA00022989"/>
    </source>
</evidence>
<feature type="transmembrane region" description="Helical" evidence="6">
    <location>
        <begin position="162"/>
        <end position="184"/>
    </location>
</feature>
<evidence type="ECO:0000256" key="1">
    <source>
        <dbReference type="ARBA" id="ARBA00004141"/>
    </source>
</evidence>
<evidence type="ECO:0000256" key="6">
    <source>
        <dbReference type="SAM" id="Phobius"/>
    </source>
</evidence>
<protein>
    <submittedName>
        <fullName evidence="7">Acetate uptake transporter</fullName>
    </submittedName>
</protein>
<dbReference type="NCBIfam" id="NF038013">
    <property type="entry name" value="AceTr_1"/>
    <property type="match status" value="1"/>
</dbReference>
<name>A0AAW9K0W4_CARML</name>
<feature type="transmembrane region" description="Helical" evidence="6">
    <location>
        <begin position="69"/>
        <end position="91"/>
    </location>
</feature>
<dbReference type="PANTHER" id="PTHR30178">
    <property type="entry name" value="INNER MEMBRANE PROTEIN YAAH"/>
    <property type="match status" value="1"/>
</dbReference>
<dbReference type="EMBL" id="JAVBVO010000003">
    <property type="protein sequence ID" value="MDZ5758170.1"/>
    <property type="molecule type" value="Genomic_DNA"/>
</dbReference>
<keyword evidence="5 6" id="KW-0472">Membrane</keyword>
<evidence type="ECO:0000313" key="8">
    <source>
        <dbReference type="Proteomes" id="UP001290462"/>
    </source>
</evidence>
<organism evidence="7 8">
    <name type="scientific">Carnobacterium maltaromaticum</name>
    <name type="common">Carnobacterium piscicola</name>
    <dbReference type="NCBI Taxonomy" id="2751"/>
    <lineage>
        <taxon>Bacteria</taxon>
        <taxon>Bacillati</taxon>
        <taxon>Bacillota</taxon>
        <taxon>Bacilli</taxon>
        <taxon>Lactobacillales</taxon>
        <taxon>Carnobacteriaceae</taxon>
        <taxon>Carnobacterium</taxon>
    </lineage>
</organism>
<reference evidence="7" key="1">
    <citation type="submission" date="2023-08" db="EMBL/GenBank/DDBJ databases">
        <title>Genomic characterization of piscicolin 126 produced by Carnobacterium maltaromaticum CM22 strain isolated from salmon (Salmo salar).</title>
        <authorList>
            <person name="Gonzalez-Gragera E."/>
            <person name="Garcia-Lopez J.D."/>
            <person name="Teso-Perez C."/>
            <person name="Gimenez-Hernandez I."/>
            <person name="Peralta-Sanchez J.M."/>
            <person name="Valdivia E."/>
            <person name="Montalban-Lopez M."/>
            <person name="Martin-Platero A.M."/>
            <person name="Banos A."/>
            <person name="Martinez-Bueno M."/>
        </authorList>
    </citation>
    <scope>NUCLEOTIDE SEQUENCE</scope>
    <source>
        <strain evidence="7">CM22</strain>
    </source>
</reference>
<dbReference type="Proteomes" id="UP001290462">
    <property type="component" value="Unassembled WGS sequence"/>
</dbReference>
<keyword evidence="3 6" id="KW-0812">Transmembrane</keyword>
<feature type="transmembrane region" description="Helical" evidence="6">
    <location>
        <begin position="135"/>
        <end position="156"/>
    </location>
</feature>
<evidence type="ECO:0000313" key="7">
    <source>
        <dbReference type="EMBL" id="MDZ5758170.1"/>
    </source>
</evidence>
<dbReference type="InterPro" id="IPR000791">
    <property type="entry name" value="Gpr1/Fun34/SatP-like"/>
</dbReference>
<evidence type="ECO:0000256" key="3">
    <source>
        <dbReference type="ARBA" id="ARBA00022692"/>
    </source>
</evidence>
<feature type="transmembrane region" description="Helical" evidence="6">
    <location>
        <begin position="44"/>
        <end position="62"/>
    </location>
</feature>
<dbReference type="GO" id="GO:0016020">
    <property type="term" value="C:membrane"/>
    <property type="evidence" value="ECO:0007669"/>
    <property type="project" value="UniProtKB-SubCell"/>
</dbReference>
<dbReference type="Pfam" id="PF01184">
    <property type="entry name" value="Gpr1_Fun34_YaaH"/>
    <property type="match status" value="1"/>
</dbReference>
<dbReference type="InterPro" id="IPR047623">
    <property type="entry name" value="SatP"/>
</dbReference>
<comment type="caution">
    <text evidence="7">The sequence shown here is derived from an EMBL/GenBank/DDBJ whole genome shotgun (WGS) entry which is preliminary data.</text>
</comment>
<dbReference type="PANTHER" id="PTHR30178:SF3">
    <property type="entry name" value="SUCCINATE-ACETATE_PROTON SYMPORTER SATP"/>
    <property type="match status" value="1"/>
</dbReference>
<comment type="subcellular location">
    <subcellularLocation>
        <location evidence="1">Membrane</location>
        <topology evidence="1">Multi-pass membrane protein</topology>
    </subcellularLocation>
</comment>
<gene>
    <name evidence="7" type="ORF">RAK27_05805</name>
</gene>
<comment type="similarity">
    <text evidence="2">Belongs to the acetate uptake transporter (AceTr) (TC 2.A.96) family.</text>
</comment>
<sequence length="212" mass="23141">MEKKYYEVKTVTIDPTAIGLFGLAIVTLVASSQKLGWTEGTSGVIPWAIFLGGVAQLIASAYDAKHNNLFGATAFAAYGLFWLGTGMSWMIQSGLFGTALQESFDVKDLGFAFIGYFIFTVFMTIGALETNKVLFIIFFLIDFLFLGLFMSTLGIAPEFFHMMAAIAEFLIAVFSFYGCGAAVLNGHFGYTFLPIGKPFGIITKPKSTKKKK</sequence>
<dbReference type="AlphaFoldDB" id="A0AAW9K0W4"/>
<feature type="transmembrane region" description="Helical" evidence="6">
    <location>
        <begin position="111"/>
        <end position="128"/>
    </location>
</feature>
<dbReference type="RefSeq" id="WP_010053038.1">
    <property type="nucleotide sequence ID" value="NZ_BJOJ01000018.1"/>
</dbReference>
<proteinExistence type="inferred from homology"/>
<evidence type="ECO:0000256" key="2">
    <source>
        <dbReference type="ARBA" id="ARBA00005587"/>
    </source>
</evidence>